<dbReference type="EMBL" id="LAZR01015474">
    <property type="protein sequence ID" value="KKM12057.1"/>
    <property type="molecule type" value="Genomic_DNA"/>
</dbReference>
<dbReference type="SUPFAM" id="SSF53335">
    <property type="entry name" value="S-adenosyl-L-methionine-dependent methyltransferases"/>
    <property type="match status" value="1"/>
</dbReference>
<protein>
    <recommendedName>
        <fullName evidence="4">DNA methylase N-4/N-6 domain-containing protein</fullName>
    </recommendedName>
</protein>
<dbReference type="InterPro" id="IPR029063">
    <property type="entry name" value="SAM-dependent_MTases_sf"/>
</dbReference>
<evidence type="ECO:0000256" key="3">
    <source>
        <dbReference type="SAM" id="Coils"/>
    </source>
</evidence>
<feature type="non-terminal residue" evidence="5">
    <location>
        <position position="1"/>
    </location>
</feature>
<keyword evidence="3" id="KW-0175">Coiled coil</keyword>
<evidence type="ECO:0000259" key="4">
    <source>
        <dbReference type="Pfam" id="PF01555"/>
    </source>
</evidence>
<comment type="caution">
    <text evidence="5">The sequence shown here is derived from an EMBL/GenBank/DDBJ whole genome shotgun (WGS) entry which is preliminary data.</text>
</comment>
<dbReference type="GO" id="GO:0008170">
    <property type="term" value="F:N-methyltransferase activity"/>
    <property type="evidence" value="ECO:0007669"/>
    <property type="project" value="InterPro"/>
</dbReference>
<dbReference type="InterPro" id="IPR002941">
    <property type="entry name" value="DNA_methylase_N4/N6"/>
</dbReference>
<keyword evidence="1" id="KW-0489">Methyltransferase</keyword>
<feature type="domain" description="DNA methylase N-4/N-6" evidence="4">
    <location>
        <begin position="139"/>
        <end position="366"/>
    </location>
</feature>
<dbReference type="Pfam" id="PF01555">
    <property type="entry name" value="N6_N4_Mtase"/>
    <property type="match status" value="1"/>
</dbReference>
<gene>
    <name evidence="5" type="ORF">LCGC14_1720480</name>
</gene>
<sequence>FHANEDRDDFTWDEKGRYIRRIHDQLIEKFGRKNWSASKTADYINQSEGTISVYLQLTDEREPATKSPRVKKAKTYRTAVKQLKIEKDKAKRKAVVVKEAAKPKSEFKDPDRAASLSVYHGDCREWIKKIPDDSLAWFHWDPPYGGAEGSGGAFSAHESIQTGHDYALDLMAGMFEEIWRVLRDGSWIVLWYTPVHYNWIRLNLQGHRFDSKTGLCLFCERHIIRDIVWLSNNYSCVRSPYRFWVNPYPNLWRKSDRVADGHEITRFLTKETEPFFLAGKQDATTPILLRSDRGNVFDFSSVPSEARRHVNHKPWALLAEILSLISVPGSLGGDAGSGSGSIIEAAYGTKRKVIVAEMDDEHYETSLQIAIERLRKKELNPDAIASWLAKKFSS</sequence>
<feature type="coiled-coil region" evidence="3">
    <location>
        <begin position="73"/>
        <end position="100"/>
    </location>
</feature>
<reference evidence="5" key="1">
    <citation type="journal article" date="2015" name="Nature">
        <title>Complex archaea that bridge the gap between prokaryotes and eukaryotes.</title>
        <authorList>
            <person name="Spang A."/>
            <person name="Saw J.H."/>
            <person name="Jorgensen S.L."/>
            <person name="Zaremba-Niedzwiedzka K."/>
            <person name="Martijn J."/>
            <person name="Lind A.E."/>
            <person name="van Eijk R."/>
            <person name="Schleper C."/>
            <person name="Guy L."/>
            <person name="Ettema T.J."/>
        </authorList>
    </citation>
    <scope>NUCLEOTIDE SEQUENCE</scope>
</reference>
<dbReference type="GO" id="GO:0032259">
    <property type="term" value="P:methylation"/>
    <property type="evidence" value="ECO:0007669"/>
    <property type="project" value="UniProtKB-KW"/>
</dbReference>
<evidence type="ECO:0000313" key="5">
    <source>
        <dbReference type="EMBL" id="KKM12057.1"/>
    </source>
</evidence>
<name>A0A0F9KCG1_9ZZZZ</name>
<accession>A0A0F9KCG1</accession>
<dbReference type="AlphaFoldDB" id="A0A0F9KCG1"/>
<dbReference type="GO" id="GO:0003677">
    <property type="term" value="F:DNA binding"/>
    <property type="evidence" value="ECO:0007669"/>
    <property type="project" value="InterPro"/>
</dbReference>
<dbReference type="Gene3D" id="3.40.50.150">
    <property type="entry name" value="Vaccinia Virus protein VP39"/>
    <property type="match status" value="1"/>
</dbReference>
<evidence type="ECO:0000256" key="1">
    <source>
        <dbReference type="ARBA" id="ARBA00022603"/>
    </source>
</evidence>
<evidence type="ECO:0000256" key="2">
    <source>
        <dbReference type="ARBA" id="ARBA00022679"/>
    </source>
</evidence>
<organism evidence="5">
    <name type="scientific">marine sediment metagenome</name>
    <dbReference type="NCBI Taxonomy" id="412755"/>
    <lineage>
        <taxon>unclassified sequences</taxon>
        <taxon>metagenomes</taxon>
        <taxon>ecological metagenomes</taxon>
    </lineage>
</organism>
<keyword evidence="2" id="KW-0808">Transferase</keyword>
<proteinExistence type="predicted"/>